<dbReference type="GO" id="GO:0004737">
    <property type="term" value="F:pyruvate decarboxylase activity"/>
    <property type="evidence" value="ECO:0007669"/>
    <property type="project" value="TreeGrafter"/>
</dbReference>
<evidence type="ECO:0000313" key="16">
    <source>
        <dbReference type="Proteomes" id="UP000245942"/>
    </source>
</evidence>
<comment type="cofactor">
    <cofactor evidence="1">
        <name>thiamine diphosphate</name>
        <dbReference type="ChEBI" id="CHEBI:58937"/>
    </cofactor>
</comment>
<dbReference type="RefSeq" id="XP_025350781.1">
    <property type="nucleotide sequence ID" value="XM_025490093.1"/>
</dbReference>
<dbReference type="InterPro" id="IPR012001">
    <property type="entry name" value="Thiamin_PyroP_enz_TPP-bd_dom"/>
</dbReference>
<dbReference type="GO" id="GO:0005739">
    <property type="term" value="C:mitochondrion"/>
    <property type="evidence" value="ECO:0007669"/>
    <property type="project" value="UniProtKB-SubCell"/>
</dbReference>
<evidence type="ECO:0000259" key="14">
    <source>
        <dbReference type="Pfam" id="PF02776"/>
    </source>
</evidence>
<evidence type="ECO:0000256" key="2">
    <source>
        <dbReference type="ARBA" id="ARBA00004173"/>
    </source>
</evidence>
<feature type="binding site" evidence="9">
    <location>
        <position position="484"/>
    </location>
    <ligand>
        <name>Mg(2+)</name>
        <dbReference type="ChEBI" id="CHEBI:18420"/>
    </ligand>
</feature>
<dbReference type="Pfam" id="PF02775">
    <property type="entry name" value="TPP_enzyme_C"/>
    <property type="match status" value="1"/>
</dbReference>
<dbReference type="PIRSF" id="PIRSF036565">
    <property type="entry name" value="Pyruvt_ip_decrb"/>
    <property type="match status" value="1"/>
</dbReference>
<dbReference type="InterPro" id="IPR012110">
    <property type="entry name" value="PDC/IPDC-like"/>
</dbReference>
<dbReference type="SUPFAM" id="SSF52467">
    <property type="entry name" value="DHS-like NAD/FAD-binding domain"/>
    <property type="match status" value="1"/>
</dbReference>
<dbReference type="InterPro" id="IPR047214">
    <property type="entry name" value="TPP_PDC_IPDC"/>
</dbReference>
<feature type="binding site" evidence="9">
    <location>
        <position position="486"/>
    </location>
    <ligand>
        <name>Mg(2+)</name>
        <dbReference type="ChEBI" id="CHEBI:18420"/>
    </ligand>
</feature>
<dbReference type="GO" id="GO:0030976">
    <property type="term" value="F:thiamine pyrophosphate binding"/>
    <property type="evidence" value="ECO:0007669"/>
    <property type="project" value="InterPro"/>
</dbReference>
<dbReference type="FunFam" id="3.40.50.970:FF:000024">
    <property type="entry name" value="Pyruvate decarboxylase isozyme"/>
    <property type="match status" value="1"/>
</dbReference>
<keyword evidence="5" id="KW-0210">Decarboxylase</keyword>
<dbReference type="SUPFAM" id="SSF52518">
    <property type="entry name" value="Thiamin diphosphate-binding fold (THDP-binding)"/>
    <property type="match status" value="2"/>
</dbReference>
<feature type="binding site" evidence="9">
    <location>
        <position position="457"/>
    </location>
    <ligand>
        <name>Mg(2+)</name>
        <dbReference type="ChEBI" id="CHEBI:18420"/>
    </ligand>
</feature>
<proteinExistence type="inferred from homology"/>
<dbReference type="OrthoDB" id="3970464at2759"/>
<reference evidence="15 16" key="1">
    <citation type="journal article" date="2018" name="Mol. Biol. Evol.">
        <title>Broad Genomic Sampling Reveals a Smut Pathogenic Ancestry of the Fungal Clade Ustilaginomycotina.</title>
        <authorList>
            <person name="Kijpornyongpan T."/>
            <person name="Mondo S.J."/>
            <person name="Barry K."/>
            <person name="Sandor L."/>
            <person name="Lee J."/>
            <person name="Lipzen A."/>
            <person name="Pangilinan J."/>
            <person name="LaButti K."/>
            <person name="Hainaut M."/>
            <person name="Henrissat B."/>
            <person name="Grigoriev I.V."/>
            <person name="Spatafora J.W."/>
            <person name="Aime M.C."/>
        </authorList>
    </citation>
    <scope>NUCLEOTIDE SEQUENCE [LARGE SCALE GENOMIC DNA]</scope>
    <source>
        <strain evidence="15 16">MCA 4718</strain>
    </source>
</reference>
<evidence type="ECO:0000313" key="15">
    <source>
        <dbReference type="EMBL" id="PWN23621.1"/>
    </source>
</evidence>
<keyword evidence="6 9" id="KW-0460">Magnesium</keyword>
<evidence type="ECO:0000256" key="11">
    <source>
        <dbReference type="SAM" id="MobiDB-lite"/>
    </source>
</evidence>
<evidence type="ECO:0000256" key="9">
    <source>
        <dbReference type="PIRSR" id="PIRSR036565-2"/>
    </source>
</evidence>
<comment type="cofactor">
    <cofactor evidence="9">
        <name>Mg(2+)</name>
        <dbReference type="ChEBI" id="CHEBI:18420"/>
    </cofactor>
    <text evidence="9">Binds 1 Mg(2+) per subunit.</text>
</comment>
<dbReference type="GO" id="GO:0000287">
    <property type="term" value="F:magnesium ion binding"/>
    <property type="evidence" value="ECO:0007669"/>
    <property type="project" value="InterPro"/>
</dbReference>
<accession>A0A316UH10</accession>
<evidence type="ECO:0000256" key="4">
    <source>
        <dbReference type="ARBA" id="ARBA00022723"/>
    </source>
</evidence>
<keyword evidence="7 10" id="KW-0786">Thiamine pyrophosphate</keyword>
<dbReference type="GO" id="GO:0000949">
    <property type="term" value="P:aromatic amino acid family catabolic process to alcohol via Ehrlich pathway"/>
    <property type="evidence" value="ECO:0007669"/>
    <property type="project" value="TreeGrafter"/>
</dbReference>
<evidence type="ECO:0000256" key="10">
    <source>
        <dbReference type="RuleBase" id="RU362132"/>
    </source>
</evidence>
<dbReference type="GeneID" id="37011827"/>
<dbReference type="EMBL" id="KZ819321">
    <property type="protein sequence ID" value="PWN23621.1"/>
    <property type="molecule type" value="Genomic_DNA"/>
</dbReference>
<feature type="region of interest" description="Disordered" evidence="11">
    <location>
        <begin position="526"/>
        <end position="546"/>
    </location>
</feature>
<dbReference type="GO" id="GO:0005634">
    <property type="term" value="C:nucleus"/>
    <property type="evidence" value="ECO:0007669"/>
    <property type="project" value="TreeGrafter"/>
</dbReference>
<dbReference type="InterPro" id="IPR029035">
    <property type="entry name" value="DHS-like_NAD/FAD-binding_dom"/>
</dbReference>
<dbReference type="InterPro" id="IPR029061">
    <property type="entry name" value="THDP-binding"/>
</dbReference>
<keyword evidence="4 9" id="KW-0479">Metal-binding</keyword>
<gene>
    <name evidence="15" type="ORF">BCV69DRAFT_244111</name>
</gene>
<dbReference type="PANTHER" id="PTHR43452">
    <property type="entry name" value="PYRUVATE DECARBOXYLASE"/>
    <property type="match status" value="1"/>
</dbReference>
<dbReference type="Gene3D" id="3.40.50.970">
    <property type="match status" value="2"/>
</dbReference>
<dbReference type="Pfam" id="PF00205">
    <property type="entry name" value="TPP_enzyme_M"/>
    <property type="match status" value="1"/>
</dbReference>
<evidence type="ECO:0000256" key="5">
    <source>
        <dbReference type="ARBA" id="ARBA00022793"/>
    </source>
</evidence>
<evidence type="ECO:0000259" key="12">
    <source>
        <dbReference type="Pfam" id="PF00205"/>
    </source>
</evidence>
<dbReference type="Pfam" id="PF02776">
    <property type="entry name" value="TPP_enzyme_N"/>
    <property type="match status" value="1"/>
</dbReference>
<dbReference type="InterPro" id="IPR047213">
    <property type="entry name" value="TPP_PYR_PDC_IPDC-like"/>
</dbReference>
<comment type="similarity">
    <text evidence="3 10">Belongs to the TPP enzyme family.</text>
</comment>
<comment type="subcellular location">
    <subcellularLocation>
        <location evidence="2">Mitochondrion</location>
    </subcellularLocation>
</comment>
<dbReference type="CDD" id="cd02005">
    <property type="entry name" value="TPP_PDC_IPDC"/>
    <property type="match status" value="1"/>
</dbReference>
<sequence length="603" mass="65899">MADEIRLGDYLLERLVQLKLRSCLGVPGDFNMSFLDLIEDHPKLQWVGNANELNAAYAADGYARIKGTIAAVVTTFGVGELSALNGIAGAFSERLPVVHIVGVPSTSAQGQHALLHHTLGDGRFEAFTAMSKQISAAMVELGNLRPEEAPREIDRVLSICVKEARPVYISIPTDRTHTKVPSAKLSTPLDLSPISNEAKEEEHVLNEIVSRVKGSKDPVILVDACCIRHGVVNETYELVEKSGLPVFSSPMGKTAINEEHKQYGGIYVGDITAPDIKERFNAADCVISIGALLSDFNSGNFSYKLPSNSIHLHSNRVQIGYAHYPSVGMKALLPKISAALAADHKGRLDYTLKTVSNPTNRLPTQEEEGEAAKNDPDVISQAYLWPRLGQFFRSKDQIIVETGTSSFGMLQARLPAGSIFVSQVLWGSIGWSVGAAMGVALAAQEEKLGRTCLFVGDGSLQLTAQEIGTMIRQGLTPILFILSNDGYEIEREIHGPQRSYNNVSTWNHSLLLDAFSAPNSSRRNVYNEAKESTPPSHQHDIQPSKKAYHAVHTKSELDALLKNEEFNKAETIQLVEIFMKRDDTPVLLRKQAEATSKANNPDA</sequence>
<keyword evidence="8" id="KW-0456">Lyase</keyword>
<evidence type="ECO:0000256" key="3">
    <source>
        <dbReference type="ARBA" id="ARBA00007812"/>
    </source>
</evidence>
<feature type="domain" description="Thiamine pyrophosphate enzyme central" evidence="12">
    <location>
        <begin position="206"/>
        <end position="330"/>
    </location>
</feature>
<organism evidence="15 16">
    <name type="scientific">Pseudomicrostroma glucosiphilum</name>
    <dbReference type="NCBI Taxonomy" id="1684307"/>
    <lineage>
        <taxon>Eukaryota</taxon>
        <taxon>Fungi</taxon>
        <taxon>Dikarya</taxon>
        <taxon>Basidiomycota</taxon>
        <taxon>Ustilaginomycotina</taxon>
        <taxon>Exobasidiomycetes</taxon>
        <taxon>Microstromatales</taxon>
        <taxon>Microstromatales incertae sedis</taxon>
        <taxon>Pseudomicrostroma</taxon>
    </lineage>
</organism>
<feature type="domain" description="Thiamine pyrophosphate enzyme TPP-binding" evidence="13">
    <location>
        <begin position="417"/>
        <end position="498"/>
    </location>
</feature>
<evidence type="ECO:0000256" key="1">
    <source>
        <dbReference type="ARBA" id="ARBA00001964"/>
    </source>
</evidence>
<evidence type="ECO:0000256" key="7">
    <source>
        <dbReference type="ARBA" id="ARBA00023052"/>
    </source>
</evidence>
<name>A0A316UH10_9BASI</name>
<dbReference type="CDD" id="cd07038">
    <property type="entry name" value="TPP_PYR_PDC_IPDC_like"/>
    <property type="match status" value="1"/>
</dbReference>
<dbReference type="AlphaFoldDB" id="A0A316UH10"/>
<keyword evidence="15" id="KW-0670">Pyruvate</keyword>
<dbReference type="GO" id="GO:0005829">
    <property type="term" value="C:cytosol"/>
    <property type="evidence" value="ECO:0007669"/>
    <property type="project" value="TreeGrafter"/>
</dbReference>
<dbReference type="InterPro" id="IPR011766">
    <property type="entry name" value="TPP_enzyme_TPP-bd"/>
</dbReference>
<dbReference type="InterPro" id="IPR012000">
    <property type="entry name" value="Thiamin_PyroP_enz_cen_dom"/>
</dbReference>
<dbReference type="Gene3D" id="3.40.50.1220">
    <property type="entry name" value="TPP-binding domain"/>
    <property type="match status" value="1"/>
</dbReference>
<evidence type="ECO:0000259" key="13">
    <source>
        <dbReference type="Pfam" id="PF02775"/>
    </source>
</evidence>
<keyword evidence="16" id="KW-1185">Reference proteome</keyword>
<dbReference type="PANTHER" id="PTHR43452:SF30">
    <property type="entry name" value="PYRUVATE DECARBOXYLASE ISOZYME 1-RELATED"/>
    <property type="match status" value="1"/>
</dbReference>
<evidence type="ECO:0000256" key="8">
    <source>
        <dbReference type="ARBA" id="ARBA00023239"/>
    </source>
</evidence>
<feature type="domain" description="Thiamine pyrophosphate enzyme N-terminal TPP-binding" evidence="14">
    <location>
        <begin position="6"/>
        <end position="114"/>
    </location>
</feature>
<dbReference type="FunFam" id="3.40.50.970:FF:000019">
    <property type="entry name" value="Pyruvate decarboxylase isozyme"/>
    <property type="match status" value="1"/>
</dbReference>
<evidence type="ECO:0000256" key="6">
    <source>
        <dbReference type="ARBA" id="ARBA00022842"/>
    </source>
</evidence>
<dbReference type="Proteomes" id="UP000245942">
    <property type="component" value="Unassembled WGS sequence"/>
</dbReference>
<protein>
    <submittedName>
        <fullName evidence="15">Pyruvate decarboxylase</fullName>
    </submittedName>
</protein>
<dbReference type="STRING" id="1684307.A0A316UH10"/>